<sequence>MGAGVILSSYAHAIGQLRDPQFRRVIWFGVALAVALLFAMYALVLLAVQIFVPGTLTLPLAGEVSGLQTLLSIGSLLVMLGLSVFLMVPVASAFTGLFLEDVANAVELKYYPGLPAPTPVPLATALTDSLRYFGLLVALNLLGMVVFVFSGGLGFVVFWGINAWLLAREYFTMVALRRHPAAEARALQQRHRWRLWFAGMWLAVPLSIPILNLLMPVVGAAAFTHMYHRVQGRKPGSSATEHL</sequence>
<dbReference type="EMBL" id="LJSG01000016">
    <property type="protein sequence ID" value="KPP90957.1"/>
    <property type="molecule type" value="Genomic_DNA"/>
</dbReference>
<feature type="transmembrane region" description="Helical" evidence="5">
    <location>
        <begin position="200"/>
        <end position="224"/>
    </location>
</feature>
<protein>
    <submittedName>
        <fullName evidence="6">Uncharacterized protein involved in cysteine biosynthesis</fullName>
    </submittedName>
</protein>
<dbReference type="PATRIC" id="fig|1666912.4.peg.2943"/>
<dbReference type="STRING" id="1666912.Ga0058931_3229"/>
<keyword evidence="4 5" id="KW-0472">Membrane</keyword>
<organism evidence="7 8">
    <name type="scientific">Roseibaca calidilacus</name>
    <dbReference type="NCBI Taxonomy" id="1666912"/>
    <lineage>
        <taxon>Bacteria</taxon>
        <taxon>Pseudomonadati</taxon>
        <taxon>Pseudomonadota</taxon>
        <taxon>Alphaproteobacteria</taxon>
        <taxon>Rhodobacterales</taxon>
        <taxon>Paracoccaceae</taxon>
        <taxon>Roseinatronobacter</taxon>
    </lineage>
</organism>
<keyword evidence="3 5" id="KW-1133">Transmembrane helix</keyword>
<dbReference type="InterPro" id="IPR059112">
    <property type="entry name" value="CysZ/EI24"/>
</dbReference>
<feature type="transmembrane region" description="Helical" evidence="5">
    <location>
        <begin position="132"/>
        <end position="161"/>
    </location>
</feature>
<gene>
    <name evidence="6" type="ORF">Ga0058931_3229</name>
    <name evidence="7" type="ORF">HLUCCA05_05945</name>
</gene>
<evidence type="ECO:0000313" key="9">
    <source>
        <dbReference type="Proteomes" id="UP000182045"/>
    </source>
</evidence>
<comment type="caution">
    <text evidence="7">The sequence shown here is derived from an EMBL/GenBank/DDBJ whole genome shotgun (WGS) entry which is preliminary data.</text>
</comment>
<accession>A0A0P7YPX7</accession>
<proteinExistence type="predicted"/>
<keyword evidence="2 5" id="KW-0812">Transmembrane</keyword>
<dbReference type="Proteomes" id="UP000050413">
    <property type="component" value="Unassembled WGS sequence"/>
</dbReference>
<feature type="transmembrane region" description="Helical" evidence="5">
    <location>
        <begin position="72"/>
        <end position="99"/>
    </location>
</feature>
<evidence type="ECO:0000313" key="6">
    <source>
        <dbReference type="EMBL" id="CUX83876.1"/>
    </source>
</evidence>
<comment type="subcellular location">
    <subcellularLocation>
        <location evidence="1">Membrane</location>
        <topology evidence="1">Multi-pass membrane protein</topology>
    </subcellularLocation>
</comment>
<keyword evidence="9" id="KW-1185">Reference proteome</keyword>
<dbReference type="Pfam" id="PF07264">
    <property type="entry name" value="EI24"/>
    <property type="match status" value="1"/>
</dbReference>
<evidence type="ECO:0000256" key="1">
    <source>
        <dbReference type="ARBA" id="ARBA00004141"/>
    </source>
</evidence>
<evidence type="ECO:0000256" key="5">
    <source>
        <dbReference type="SAM" id="Phobius"/>
    </source>
</evidence>
<evidence type="ECO:0000313" key="7">
    <source>
        <dbReference type="EMBL" id="KPP90957.1"/>
    </source>
</evidence>
<name>A0A0P7YPX7_9RHOB</name>
<evidence type="ECO:0000313" key="8">
    <source>
        <dbReference type="Proteomes" id="UP000050413"/>
    </source>
</evidence>
<evidence type="ECO:0000256" key="4">
    <source>
        <dbReference type="ARBA" id="ARBA00023136"/>
    </source>
</evidence>
<dbReference type="OrthoDB" id="5421146at2"/>
<reference evidence="6 9" key="2">
    <citation type="submission" date="2016-01" db="EMBL/GenBank/DDBJ databases">
        <authorList>
            <person name="Varghese N."/>
        </authorList>
    </citation>
    <scope>NUCLEOTIDE SEQUENCE [LARGE SCALE GENOMIC DNA]</scope>
    <source>
        <strain evidence="6 9">HL-91</strain>
    </source>
</reference>
<dbReference type="AlphaFoldDB" id="A0A0P7YPX7"/>
<evidence type="ECO:0000256" key="2">
    <source>
        <dbReference type="ARBA" id="ARBA00022692"/>
    </source>
</evidence>
<reference evidence="7 8" key="1">
    <citation type="submission" date="2015-09" db="EMBL/GenBank/DDBJ databases">
        <title>Identification and resolution of microdiversity through metagenomic sequencing of parallel consortia.</title>
        <authorList>
            <person name="Nelson W.C."/>
            <person name="Romine M.F."/>
            <person name="Lindemann S.R."/>
        </authorList>
    </citation>
    <scope>NUCLEOTIDE SEQUENCE [LARGE SCALE GENOMIC DNA]</scope>
    <source>
        <strain evidence="7">HL-91</strain>
    </source>
</reference>
<dbReference type="EMBL" id="FBYC01000004">
    <property type="protein sequence ID" value="CUX83876.1"/>
    <property type="molecule type" value="Genomic_DNA"/>
</dbReference>
<evidence type="ECO:0000256" key="3">
    <source>
        <dbReference type="ARBA" id="ARBA00022989"/>
    </source>
</evidence>
<dbReference type="Proteomes" id="UP000182045">
    <property type="component" value="Unassembled WGS sequence"/>
</dbReference>
<feature type="transmembrane region" description="Helical" evidence="5">
    <location>
        <begin position="25"/>
        <end position="52"/>
    </location>
</feature>